<dbReference type="AlphaFoldDB" id="A0AA37SCY2"/>
<reference evidence="1" key="2">
    <citation type="submission" date="2023-01" db="EMBL/GenBank/DDBJ databases">
        <title>Draft genome sequence of Litoribrevibacter albus strain NBRC 110071.</title>
        <authorList>
            <person name="Sun Q."/>
            <person name="Mori K."/>
        </authorList>
    </citation>
    <scope>NUCLEOTIDE SEQUENCE</scope>
    <source>
        <strain evidence="1">NBRC 110071</strain>
    </source>
</reference>
<organism evidence="1 2">
    <name type="scientific">Litoribrevibacter albus</name>
    <dbReference type="NCBI Taxonomy" id="1473156"/>
    <lineage>
        <taxon>Bacteria</taxon>
        <taxon>Pseudomonadati</taxon>
        <taxon>Pseudomonadota</taxon>
        <taxon>Gammaproteobacteria</taxon>
        <taxon>Oceanospirillales</taxon>
        <taxon>Oceanospirillaceae</taxon>
        <taxon>Litoribrevibacter</taxon>
    </lineage>
</organism>
<dbReference type="InterPro" id="IPR017143">
    <property type="entry name" value="UCP037225"/>
</dbReference>
<accession>A0AA37SCY2</accession>
<evidence type="ECO:0008006" key="3">
    <source>
        <dbReference type="Google" id="ProtNLM"/>
    </source>
</evidence>
<proteinExistence type="predicted"/>
<protein>
    <recommendedName>
        <fullName evidence="3">CPXCG motif-containing cysteine-rich protein</fullName>
    </recommendedName>
</protein>
<dbReference type="InterPro" id="IPR025990">
    <property type="entry name" value="zinc_ribbon_bacterial"/>
</dbReference>
<reference evidence="1" key="1">
    <citation type="journal article" date="2014" name="Int. J. Syst. Evol. Microbiol.">
        <title>Complete genome sequence of Corynebacterium casei LMG S-19264T (=DSM 44701T), isolated from a smear-ripened cheese.</title>
        <authorList>
            <consortium name="US DOE Joint Genome Institute (JGI-PGF)"/>
            <person name="Walter F."/>
            <person name="Albersmeier A."/>
            <person name="Kalinowski J."/>
            <person name="Ruckert C."/>
        </authorList>
    </citation>
    <scope>NUCLEOTIDE SEQUENCE</scope>
    <source>
        <strain evidence="1">NBRC 110071</strain>
    </source>
</reference>
<dbReference type="Proteomes" id="UP001161389">
    <property type="component" value="Unassembled WGS sequence"/>
</dbReference>
<sequence>MCEVYMNPLDNHTIQCPYCGEWFEVVLDATMLGDEYIEDCQVCCRPILFFVTEASGELIVSVRTEND</sequence>
<evidence type="ECO:0000313" key="2">
    <source>
        <dbReference type="Proteomes" id="UP001161389"/>
    </source>
</evidence>
<dbReference type="Pfam" id="PF14255">
    <property type="entry name" value="Zn_ribbon_21"/>
    <property type="match status" value="1"/>
</dbReference>
<gene>
    <name evidence="1" type="ORF">GCM10007876_29590</name>
</gene>
<dbReference type="PIRSF" id="PIRSF037225">
    <property type="entry name" value="UCP037225"/>
    <property type="match status" value="1"/>
</dbReference>
<evidence type="ECO:0000313" key="1">
    <source>
        <dbReference type="EMBL" id="GLQ32480.1"/>
    </source>
</evidence>
<name>A0AA37SCY2_9GAMM</name>
<comment type="caution">
    <text evidence="1">The sequence shown here is derived from an EMBL/GenBank/DDBJ whole genome shotgun (WGS) entry which is preliminary data.</text>
</comment>
<dbReference type="EMBL" id="BSNM01000016">
    <property type="protein sequence ID" value="GLQ32480.1"/>
    <property type="molecule type" value="Genomic_DNA"/>
</dbReference>
<keyword evidence="2" id="KW-1185">Reference proteome</keyword>